<organism evidence="5 6">
    <name type="scientific">Myriangium duriaei CBS 260.36</name>
    <dbReference type="NCBI Taxonomy" id="1168546"/>
    <lineage>
        <taxon>Eukaryota</taxon>
        <taxon>Fungi</taxon>
        <taxon>Dikarya</taxon>
        <taxon>Ascomycota</taxon>
        <taxon>Pezizomycotina</taxon>
        <taxon>Dothideomycetes</taxon>
        <taxon>Dothideomycetidae</taxon>
        <taxon>Myriangiales</taxon>
        <taxon>Myriangiaceae</taxon>
        <taxon>Myriangium</taxon>
    </lineage>
</organism>
<evidence type="ECO:0000256" key="3">
    <source>
        <dbReference type="ARBA" id="ARBA00022777"/>
    </source>
</evidence>
<dbReference type="InterPro" id="IPR033690">
    <property type="entry name" value="Adenylat_kinase_CS"/>
</dbReference>
<evidence type="ECO:0000313" key="5">
    <source>
        <dbReference type="EMBL" id="KAF2154162.1"/>
    </source>
</evidence>
<comment type="caution">
    <text evidence="5">The sequence shown here is derived from an EMBL/GenBank/DDBJ whole genome shotgun (WGS) entry which is preliminary data.</text>
</comment>
<dbReference type="OrthoDB" id="442176at2759"/>
<keyword evidence="6" id="KW-1185">Reference proteome</keyword>
<dbReference type="GO" id="GO:0019205">
    <property type="term" value="F:nucleobase-containing compound kinase activity"/>
    <property type="evidence" value="ECO:0007669"/>
    <property type="project" value="InterPro"/>
</dbReference>
<dbReference type="PANTHER" id="PTHR23359">
    <property type="entry name" value="NUCLEOTIDE KINASE"/>
    <property type="match status" value="1"/>
</dbReference>
<dbReference type="PRINTS" id="PR00094">
    <property type="entry name" value="ADENYLTKNASE"/>
</dbReference>
<evidence type="ECO:0000256" key="2">
    <source>
        <dbReference type="ARBA" id="ARBA00022741"/>
    </source>
</evidence>
<keyword evidence="5" id="KW-0378">Hydrolase</keyword>
<dbReference type="InterPro" id="IPR000850">
    <property type="entry name" value="Adenylat/UMP-CMP_kin"/>
</dbReference>
<gene>
    <name evidence="5" type="ORF">K461DRAFT_123563</name>
</gene>
<dbReference type="CDD" id="cd01428">
    <property type="entry name" value="ADK"/>
    <property type="match status" value="1"/>
</dbReference>
<keyword evidence="3 4" id="KW-0418">Kinase</keyword>
<dbReference type="AlphaFoldDB" id="A0A9P4J2A7"/>
<comment type="similarity">
    <text evidence="4">Belongs to the adenylate kinase family.</text>
</comment>
<evidence type="ECO:0000313" key="6">
    <source>
        <dbReference type="Proteomes" id="UP000799439"/>
    </source>
</evidence>
<dbReference type="Gene3D" id="3.40.50.300">
    <property type="entry name" value="P-loop containing nucleotide triphosphate hydrolases"/>
    <property type="match status" value="1"/>
</dbReference>
<accession>A0A9P4J2A7</accession>
<dbReference type="EMBL" id="ML996084">
    <property type="protein sequence ID" value="KAF2154162.1"/>
    <property type="molecule type" value="Genomic_DNA"/>
</dbReference>
<dbReference type="GO" id="GO:0005524">
    <property type="term" value="F:ATP binding"/>
    <property type="evidence" value="ECO:0007669"/>
    <property type="project" value="InterPro"/>
</dbReference>
<reference evidence="5" key="1">
    <citation type="journal article" date="2020" name="Stud. Mycol.">
        <title>101 Dothideomycetes genomes: a test case for predicting lifestyles and emergence of pathogens.</title>
        <authorList>
            <person name="Haridas S."/>
            <person name="Albert R."/>
            <person name="Binder M."/>
            <person name="Bloem J."/>
            <person name="Labutti K."/>
            <person name="Salamov A."/>
            <person name="Andreopoulos B."/>
            <person name="Baker S."/>
            <person name="Barry K."/>
            <person name="Bills G."/>
            <person name="Bluhm B."/>
            <person name="Cannon C."/>
            <person name="Castanera R."/>
            <person name="Culley D."/>
            <person name="Daum C."/>
            <person name="Ezra D."/>
            <person name="Gonzalez J."/>
            <person name="Henrissat B."/>
            <person name="Kuo A."/>
            <person name="Liang C."/>
            <person name="Lipzen A."/>
            <person name="Lutzoni F."/>
            <person name="Magnuson J."/>
            <person name="Mondo S."/>
            <person name="Nolan M."/>
            <person name="Ohm R."/>
            <person name="Pangilinan J."/>
            <person name="Park H.-J."/>
            <person name="Ramirez L."/>
            <person name="Alfaro M."/>
            <person name="Sun H."/>
            <person name="Tritt A."/>
            <person name="Yoshinaga Y."/>
            <person name="Zwiers L.-H."/>
            <person name="Turgeon B."/>
            <person name="Goodwin S."/>
            <person name="Spatafora J."/>
            <person name="Crous P."/>
            <person name="Grigoriev I."/>
        </authorList>
    </citation>
    <scope>NUCLEOTIDE SEQUENCE</scope>
    <source>
        <strain evidence="5">CBS 260.36</strain>
    </source>
</reference>
<evidence type="ECO:0000256" key="4">
    <source>
        <dbReference type="RuleBase" id="RU003330"/>
    </source>
</evidence>
<protein>
    <submittedName>
        <fullName evidence="5">P-loop containing nucleoside triphosphate hydrolase protein</fullName>
    </submittedName>
</protein>
<keyword evidence="2" id="KW-0547">Nucleotide-binding</keyword>
<evidence type="ECO:0000256" key="1">
    <source>
        <dbReference type="ARBA" id="ARBA00022679"/>
    </source>
</evidence>
<proteinExistence type="inferred from homology"/>
<dbReference type="Pfam" id="PF00406">
    <property type="entry name" value="ADK"/>
    <property type="match status" value="1"/>
</dbReference>
<dbReference type="HAMAP" id="MF_00235">
    <property type="entry name" value="Adenylate_kinase_Adk"/>
    <property type="match status" value="1"/>
</dbReference>
<dbReference type="PROSITE" id="PS00113">
    <property type="entry name" value="ADENYLATE_KINASE"/>
    <property type="match status" value="1"/>
</dbReference>
<dbReference type="GO" id="GO:0016787">
    <property type="term" value="F:hydrolase activity"/>
    <property type="evidence" value="ECO:0007669"/>
    <property type="project" value="UniProtKB-KW"/>
</dbReference>
<dbReference type="GO" id="GO:0006139">
    <property type="term" value="P:nucleobase-containing compound metabolic process"/>
    <property type="evidence" value="ECO:0007669"/>
    <property type="project" value="InterPro"/>
</dbReference>
<name>A0A9P4J2A7_9PEZI</name>
<keyword evidence="1 4" id="KW-0808">Transferase</keyword>
<sequence>MTPNMDIMTSSIIFVIGAPGSGKGTLCKKLAHDHGFEHMSVGDILRLYASSPEAEEDIVHSMRHGELLPPEQLAPILRKALHDCRRDKILLDGFPRKPEQAAPIEALIGAPMLVLFFDCPEHLARQRFLTRKLPGREADDDQLFTKRYREFADLNSEIVEDYKVKGVLLAIDTSGETDTSYQRLLEALRVRKEWNAIKG</sequence>
<dbReference type="InterPro" id="IPR027417">
    <property type="entry name" value="P-loop_NTPase"/>
</dbReference>
<dbReference type="SUPFAM" id="SSF52540">
    <property type="entry name" value="P-loop containing nucleoside triphosphate hydrolases"/>
    <property type="match status" value="1"/>
</dbReference>
<dbReference type="Proteomes" id="UP000799439">
    <property type="component" value="Unassembled WGS sequence"/>
</dbReference>